<protein>
    <submittedName>
        <fullName evidence="1">Uncharacterized protein</fullName>
    </submittedName>
</protein>
<dbReference type="EMBL" id="JASBWT010000022">
    <property type="protein sequence ID" value="KAJ9095323.1"/>
    <property type="molecule type" value="Genomic_DNA"/>
</dbReference>
<evidence type="ECO:0000313" key="2">
    <source>
        <dbReference type="Proteomes" id="UP001227268"/>
    </source>
</evidence>
<accession>A0ACC2V868</accession>
<sequence>MQNHFEPSDQMANSRNASFPNVTDTFAGEADLPFCPSGLAFLDATSHLISHPKIKDWLQLLLLGLAAELARRIGTKLCVWARYVFCITSSHYMNDEAYDWLMAYWMHDPTWQERGRRFIEPIRIRKERQLKLVSFLVNGDAGAWYMMWLGWTLVILHRKAKKNYTWHSETEVLEVTMLTTSRQRFEDLLLLAKEAYLVNEEDKITVKMVDESEDTGEWREVATKYKRPLSSVVTEASAKEKLERDMIGFLEAENCLGLYSENALRSLGVPGSGKTSVIHALASACDLDIYVVSLATAGGVCCSMEGIDVSMPEGSSTLNRQGDDETDDEDEDNDSEGSSKRKDSANRSVTRGSAVTLSGLLNAIDGVAGSEGRILFMTTNHIEKLDPALIRPGRADIRVEFKNANKSMCRDLFKVFYPVTGEYPVEYARASDVRPSVSAALPEREFSPAQIQGMLMMHRVYPGEALDAIPTWIEAKRKEKADEERKKEQVAEAKTSKEEEGTTKNGADKKAKEDVTGVQEVLTVAVETKHSPAS</sequence>
<comment type="caution">
    <text evidence="1">The sequence shown here is derived from an EMBL/GenBank/DDBJ whole genome shotgun (WGS) entry which is preliminary data.</text>
</comment>
<proteinExistence type="predicted"/>
<evidence type="ECO:0000313" key="1">
    <source>
        <dbReference type="EMBL" id="KAJ9095323.1"/>
    </source>
</evidence>
<dbReference type="Proteomes" id="UP001227268">
    <property type="component" value="Unassembled WGS sequence"/>
</dbReference>
<keyword evidence="2" id="KW-1185">Reference proteome</keyword>
<organism evidence="1 2">
    <name type="scientific">Naganishia friedmannii</name>
    <dbReference type="NCBI Taxonomy" id="89922"/>
    <lineage>
        <taxon>Eukaryota</taxon>
        <taxon>Fungi</taxon>
        <taxon>Dikarya</taxon>
        <taxon>Basidiomycota</taxon>
        <taxon>Agaricomycotina</taxon>
        <taxon>Tremellomycetes</taxon>
        <taxon>Filobasidiales</taxon>
        <taxon>Filobasidiaceae</taxon>
        <taxon>Naganishia</taxon>
    </lineage>
</organism>
<reference evidence="1" key="1">
    <citation type="submission" date="2023-04" db="EMBL/GenBank/DDBJ databases">
        <title>Draft Genome sequencing of Naganishia species isolated from polar environments using Oxford Nanopore Technology.</title>
        <authorList>
            <person name="Leo P."/>
            <person name="Venkateswaran K."/>
        </authorList>
    </citation>
    <scope>NUCLEOTIDE SEQUENCE</scope>
    <source>
        <strain evidence="1">MNA-CCFEE 5423</strain>
    </source>
</reference>
<name>A0ACC2V868_9TREE</name>
<gene>
    <name evidence="1" type="ORF">QFC21_005689</name>
</gene>